<dbReference type="Proteomes" id="UP000663671">
    <property type="component" value="Chromosome 6"/>
</dbReference>
<accession>A0A8A1MLG7</accession>
<protein>
    <submittedName>
        <fullName evidence="1">Uncharacterized protein</fullName>
    </submittedName>
</protein>
<organism evidence="1 2">
    <name type="scientific">Ajellomyces capsulatus</name>
    <name type="common">Darling's disease fungus</name>
    <name type="synonym">Histoplasma capsulatum</name>
    <dbReference type="NCBI Taxonomy" id="5037"/>
    <lineage>
        <taxon>Eukaryota</taxon>
        <taxon>Fungi</taxon>
        <taxon>Dikarya</taxon>
        <taxon>Ascomycota</taxon>
        <taxon>Pezizomycotina</taxon>
        <taxon>Eurotiomycetes</taxon>
        <taxon>Eurotiomycetidae</taxon>
        <taxon>Onygenales</taxon>
        <taxon>Ajellomycetaceae</taxon>
        <taxon>Histoplasma</taxon>
    </lineage>
</organism>
<name>A0A8A1MLG7_AJECA</name>
<feature type="non-terminal residue" evidence="1">
    <location>
        <position position="1"/>
    </location>
</feature>
<reference evidence="1" key="1">
    <citation type="submission" date="2021-01" db="EMBL/GenBank/DDBJ databases">
        <title>Chromosome-level genome assembly of a human fungal pathogen reveals clustering of transcriptionally co-regulated genes.</title>
        <authorList>
            <person name="Voorhies M."/>
            <person name="Cohen S."/>
            <person name="Shea T.P."/>
            <person name="Petrus S."/>
            <person name="Munoz J.F."/>
            <person name="Poplawski S."/>
            <person name="Goldman W.E."/>
            <person name="Michael T."/>
            <person name="Cuomo C.A."/>
            <person name="Sil A."/>
            <person name="Beyhan S."/>
        </authorList>
    </citation>
    <scope>NUCLEOTIDE SEQUENCE</scope>
    <source>
        <strain evidence="1">WU24</strain>
    </source>
</reference>
<gene>
    <name evidence="1" type="ORF">I7I51_03203</name>
</gene>
<dbReference type="OrthoDB" id="10431758at2759"/>
<dbReference type="VEuPathDB" id="FungiDB:I7I51_03203"/>
<dbReference type="AlphaFoldDB" id="A0A8A1MLG7"/>
<sequence length="99" mass="10931">EDLKLGVRYPRGQIRETQSSRTIRICTSDLPCISLPLFEPASEWPAFPLRFMTATRAAAAGGMPVSAWDGAGIVRSRPAGGFTRPLRRFGELYSYVIDV</sequence>
<feature type="non-terminal residue" evidence="1">
    <location>
        <position position="99"/>
    </location>
</feature>
<evidence type="ECO:0000313" key="1">
    <source>
        <dbReference type="EMBL" id="QSS66991.1"/>
    </source>
</evidence>
<proteinExistence type="predicted"/>
<dbReference type="EMBL" id="CP069116">
    <property type="protein sequence ID" value="QSS66991.1"/>
    <property type="molecule type" value="Genomic_DNA"/>
</dbReference>
<evidence type="ECO:0000313" key="2">
    <source>
        <dbReference type="Proteomes" id="UP000663671"/>
    </source>
</evidence>